<dbReference type="GO" id="GO:0051998">
    <property type="term" value="F:protein carboxyl O-methyltransferase activity"/>
    <property type="evidence" value="ECO:0007669"/>
    <property type="project" value="UniProtKB-UniRule"/>
</dbReference>
<evidence type="ECO:0000256" key="9">
    <source>
        <dbReference type="ARBA" id="ARBA00048809"/>
    </source>
</evidence>
<dbReference type="GO" id="GO:0032259">
    <property type="term" value="P:methylation"/>
    <property type="evidence" value="ECO:0007669"/>
    <property type="project" value="UniProtKB-KW"/>
</dbReference>
<organism evidence="13 14">
    <name type="scientific">Pyrocoelia pectoralis</name>
    <dbReference type="NCBI Taxonomy" id="417401"/>
    <lineage>
        <taxon>Eukaryota</taxon>
        <taxon>Metazoa</taxon>
        <taxon>Ecdysozoa</taxon>
        <taxon>Arthropoda</taxon>
        <taxon>Hexapoda</taxon>
        <taxon>Insecta</taxon>
        <taxon>Pterygota</taxon>
        <taxon>Neoptera</taxon>
        <taxon>Endopterygota</taxon>
        <taxon>Coleoptera</taxon>
        <taxon>Polyphaga</taxon>
        <taxon>Elateriformia</taxon>
        <taxon>Elateroidea</taxon>
        <taxon>Lampyridae</taxon>
        <taxon>Lampyrinae</taxon>
        <taxon>Pyrocoelia</taxon>
    </lineage>
</organism>
<feature type="signal peptide" evidence="11">
    <location>
        <begin position="1"/>
        <end position="24"/>
    </location>
</feature>
<comment type="catalytic activity">
    <reaction evidence="1 10">
        <text>L-glutamyl-[protein] + S-adenosyl-L-methionine = [protein]-L-glutamate 5-O-methyl ester + S-adenosyl-L-homocysteine</text>
        <dbReference type="Rhea" id="RHEA:24452"/>
        <dbReference type="Rhea" id="RHEA-COMP:10208"/>
        <dbReference type="Rhea" id="RHEA-COMP:10311"/>
        <dbReference type="ChEBI" id="CHEBI:29973"/>
        <dbReference type="ChEBI" id="CHEBI:57856"/>
        <dbReference type="ChEBI" id="CHEBI:59789"/>
        <dbReference type="ChEBI" id="CHEBI:82795"/>
    </reaction>
</comment>
<evidence type="ECO:0000256" key="3">
    <source>
        <dbReference type="ARBA" id="ARBA00009519"/>
    </source>
</evidence>
<evidence type="ECO:0000256" key="11">
    <source>
        <dbReference type="SAM" id="SignalP"/>
    </source>
</evidence>
<keyword evidence="14" id="KW-1185">Reference proteome</keyword>
<dbReference type="GO" id="GO:0016791">
    <property type="term" value="F:phosphatase activity"/>
    <property type="evidence" value="ECO:0007669"/>
    <property type="project" value="TreeGrafter"/>
</dbReference>
<dbReference type="EC" id="2.1.1.-" evidence="10"/>
<comment type="function">
    <text evidence="8 10">Metal-dependent phosphatase that shows phosphatase activity against several substrates, including fructose-1-phosphate and fructose-6-phosphate. Its preference for fructose-1-phosphate, a strong glycating agent that causes DNA damage rather than a canonical yeast metabolite, suggests a damage-control function in hexose phosphate metabolism. Has also been shown to have O-methyltransferase activity that methylates glutamate residues of target proteins to form gamma-glutamyl methyl ester residues. Possibly methylates PCNA, suggesting it is involved in the DNA damage response.</text>
</comment>
<sequence>MSTMTLFNFLIFLGYCYISTLTMCECTENIPIMDIITPRNASLSGFYKRSFAYFTIKERLPRILTQSIDILVRNKDDIGEEYGEKAKQELKTVIGELSKLKYEIQTNKPMLNITSNASDVKLYNDFLTQQPNKTYFTAVWLHAECYMYRRIREIFELTESLRSYDPFSIQKRSAYETNSAAVLQLSKYLVSNLTDPIDTKSEFIKLLKLNLWGNQCDLSFSSGIVEDCSDWFQILDSMQANIVSDHSEDVWSAVSDANATSRIIDIVLDNSGYELFTDLCLADFLISHKFADSIRIYVKTIPWFVSDVMTSDFNWTLQQLLNSKEKDMKYLGQRWTKYVNDQIWTIVEHDFFTLPHDYSLMASTAPALYKQMQEAKVVIFKGDLNYRKLLGEKNWEPSTPCKVALQGFGPSKIVTLRTVKCQLICGLEPGVAEALSAKDPEWETTGKYGVIQYCDDIRKLE</sequence>
<dbReference type="PANTHER" id="PTHR12260">
    <property type="entry name" value="DAMAGE-CONTROL PHOSPHATASE ARMT1"/>
    <property type="match status" value="1"/>
</dbReference>
<dbReference type="Pfam" id="PF01937">
    <property type="entry name" value="ARMT1-like_dom"/>
    <property type="match status" value="1"/>
</dbReference>
<evidence type="ECO:0000256" key="8">
    <source>
        <dbReference type="ARBA" id="ARBA00045980"/>
    </source>
</evidence>
<keyword evidence="11" id="KW-0732">Signal</keyword>
<dbReference type="InterPro" id="IPR002791">
    <property type="entry name" value="ARMT1-like_metal-bd"/>
</dbReference>
<evidence type="ECO:0000256" key="2">
    <source>
        <dbReference type="ARBA" id="ARBA00001326"/>
    </source>
</evidence>
<evidence type="ECO:0000256" key="6">
    <source>
        <dbReference type="ARBA" id="ARBA00022801"/>
    </source>
</evidence>
<comment type="catalytic activity">
    <reaction evidence="9 10">
        <text>beta-D-fructose 6-phosphate = dihydroxyacetone + D-glyceraldehyde 3-phosphate</text>
        <dbReference type="Rhea" id="RHEA:28002"/>
        <dbReference type="ChEBI" id="CHEBI:16016"/>
        <dbReference type="ChEBI" id="CHEBI:57634"/>
        <dbReference type="ChEBI" id="CHEBI:59776"/>
    </reaction>
</comment>
<reference evidence="13 14" key="1">
    <citation type="journal article" date="2024" name="Insects">
        <title>An Improved Chromosome-Level Genome Assembly of the Firefly Pyrocoelia pectoralis.</title>
        <authorList>
            <person name="Fu X."/>
            <person name="Meyer-Rochow V.B."/>
            <person name="Ballantyne L."/>
            <person name="Zhu X."/>
        </authorList>
    </citation>
    <scope>NUCLEOTIDE SEQUENCE [LARGE SCALE GENOMIC DNA]</scope>
    <source>
        <strain evidence="13">XCY_ONT2</strain>
    </source>
</reference>
<dbReference type="Proteomes" id="UP001329430">
    <property type="component" value="Chromosome 8"/>
</dbReference>
<dbReference type="GO" id="GO:0046872">
    <property type="term" value="F:metal ion binding"/>
    <property type="evidence" value="ECO:0007669"/>
    <property type="project" value="UniProtKB-UniRule"/>
</dbReference>
<dbReference type="GO" id="GO:0006974">
    <property type="term" value="P:DNA damage response"/>
    <property type="evidence" value="ECO:0007669"/>
    <property type="project" value="TreeGrafter"/>
</dbReference>
<comment type="cofactor">
    <cofactor evidence="10">
        <name>Mn(2+)</name>
        <dbReference type="ChEBI" id="CHEBI:29035"/>
    </cofactor>
    <cofactor evidence="10">
        <name>Ni(2+)</name>
        <dbReference type="ChEBI" id="CHEBI:49786"/>
    </cofactor>
</comment>
<dbReference type="InterPro" id="IPR036075">
    <property type="entry name" value="ARMT-1-like_metal-bd_sf"/>
</dbReference>
<comment type="domain">
    <text evidence="10">Subfamily III proteins have a conserved RTxK motif about 40-50 residues from the C-terminus; the threonine may be replaced by serine or cysteine.</text>
</comment>
<accession>A0AAN7V8T8</accession>
<dbReference type="PANTHER" id="PTHR12260:SF6">
    <property type="entry name" value="DAMAGE-CONTROL PHOSPHATASE ARMT1"/>
    <property type="match status" value="1"/>
</dbReference>
<dbReference type="GO" id="GO:0005634">
    <property type="term" value="C:nucleus"/>
    <property type="evidence" value="ECO:0007669"/>
    <property type="project" value="TreeGrafter"/>
</dbReference>
<evidence type="ECO:0000256" key="4">
    <source>
        <dbReference type="ARBA" id="ARBA00022596"/>
    </source>
</evidence>
<evidence type="ECO:0000256" key="1">
    <source>
        <dbReference type="ARBA" id="ARBA00000807"/>
    </source>
</evidence>
<keyword evidence="10" id="KW-0808">Transferase</keyword>
<dbReference type="GO" id="GO:0030643">
    <property type="term" value="P:intracellular phosphate ion homeostasis"/>
    <property type="evidence" value="ECO:0007669"/>
    <property type="project" value="UniProtKB-ARBA"/>
</dbReference>
<dbReference type="InterPro" id="IPR039763">
    <property type="entry name" value="ARMT1"/>
</dbReference>
<keyword evidence="5 10" id="KW-0479">Metal-binding</keyword>
<feature type="domain" description="Damage-control phosphatase ARMT1-like metal-binding" evidence="12">
    <location>
        <begin position="55"/>
        <end position="433"/>
    </location>
</feature>
<comment type="caution">
    <text evidence="13">The sequence shown here is derived from an EMBL/GenBank/DDBJ whole genome shotgun (WGS) entry which is preliminary data.</text>
</comment>
<evidence type="ECO:0000313" key="13">
    <source>
        <dbReference type="EMBL" id="KAK5640576.1"/>
    </source>
</evidence>
<gene>
    <name evidence="13" type="ORF">RI129_011387</name>
</gene>
<dbReference type="AlphaFoldDB" id="A0AAN7V8T8"/>
<evidence type="ECO:0000256" key="5">
    <source>
        <dbReference type="ARBA" id="ARBA00022723"/>
    </source>
</evidence>
<feature type="chain" id="PRO_5042879303" description="Sugar phosphate phosphatase" evidence="11">
    <location>
        <begin position="25"/>
        <end position="461"/>
    </location>
</feature>
<dbReference type="FunFam" id="1.20.930.60:FF:000002">
    <property type="entry name" value="Protein-glutamate O-methyltransferase C1393.13"/>
    <property type="match status" value="1"/>
</dbReference>
<keyword evidence="7 10" id="KW-0464">Manganese</keyword>
<protein>
    <recommendedName>
        <fullName evidence="10">Sugar phosphate phosphatase</fullName>
        <ecNumber evidence="10">2.1.1.-</ecNumber>
        <ecNumber evidence="10">3.1.3.-</ecNumber>
    </recommendedName>
</protein>
<evidence type="ECO:0000256" key="7">
    <source>
        <dbReference type="ARBA" id="ARBA00023211"/>
    </source>
</evidence>
<proteinExistence type="inferred from homology"/>
<comment type="similarity">
    <text evidence="3 10">Belongs to the damage-control phosphatase family. Sugar phosphate phosphatase III subfamily.</text>
</comment>
<dbReference type="FunFam" id="3.40.50.10880:FF:000005">
    <property type="entry name" value="DUF89-domain-containing protein"/>
    <property type="match status" value="1"/>
</dbReference>
<comment type="catalytic activity">
    <reaction evidence="2 10">
        <text>beta-D-fructose 1-phosphate + H2O = D-fructose + phosphate</text>
        <dbReference type="Rhea" id="RHEA:35603"/>
        <dbReference type="ChEBI" id="CHEBI:15377"/>
        <dbReference type="ChEBI" id="CHEBI:37721"/>
        <dbReference type="ChEBI" id="CHEBI:43474"/>
        <dbReference type="ChEBI" id="CHEBI:138881"/>
    </reaction>
</comment>
<dbReference type="Gene3D" id="3.40.50.10880">
    <property type="entry name" value="Uncharacterised protein PF01937, DUF89, domain 3"/>
    <property type="match status" value="1"/>
</dbReference>
<dbReference type="EMBL" id="JAVRBK010000008">
    <property type="protein sequence ID" value="KAK5640576.1"/>
    <property type="molecule type" value="Genomic_DNA"/>
</dbReference>
<dbReference type="SUPFAM" id="SSF111321">
    <property type="entry name" value="AF1104-like"/>
    <property type="match status" value="1"/>
</dbReference>
<evidence type="ECO:0000259" key="12">
    <source>
        <dbReference type="Pfam" id="PF01937"/>
    </source>
</evidence>
<dbReference type="Gene3D" id="1.20.930.60">
    <property type="match status" value="1"/>
</dbReference>
<dbReference type="EC" id="3.1.3.-" evidence="10"/>
<keyword evidence="10" id="KW-0489">Methyltransferase</keyword>
<evidence type="ECO:0000256" key="10">
    <source>
        <dbReference type="RuleBase" id="RU367030"/>
    </source>
</evidence>
<name>A0AAN7V8T8_9COLE</name>
<evidence type="ECO:0000313" key="14">
    <source>
        <dbReference type="Proteomes" id="UP001329430"/>
    </source>
</evidence>
<keyword evidence="4" id="KW-0533">Nickel</keyword>
<keyword evidence="6 10" id="KW-0378">Hydrolase</keyword>
<dbReference type="GO" id="GO:0016462">
    <property type="term" value="F:pyrophosphatase activity"/>
    <property type="evidence" value="ECO:0007669"/>
    <property type="project" value="UniProtKB-ARBA"/>
</dbReference>